<dbReference type="Proteomes" id="UP000275078">
    <property type="component" value="Unassembled WGS sequence"/>
</dbReference>
<feature type="domain" description="F-box" evidence="2">
    <location>
        <begin position="27"/>
        <end position="74"/>
    </location>
</feature>
<dbReference type="SUPFAM" id="SSF81383">
    <property type="entry name" value="F-box domain"/>
    <property type="match status" value="1"/>
</dbReference>
<dbReference type="Pfam" id="PF00646">
    <property type="entry name" value="F-box"/>
    <property type="match status" value="1"/>
</dbReference>
<evidence type="ECO:0000313" key="4">
    <source>
        <dbReference type="Proteomes" id="UP000275078"/>
    </source>
</evidence>
<dbReference type="EMBL" id="ML119674">
    <property type="protein sequence ID" value="RPA82076.1"/>
    <property type="molecule type" value="Genomic_DNA"/>
</dbReference>
<dbReference type="InterPro" id="IPR001810">
    <property type="entry name" value="F-box_dom"/>
</dbReference>
<evidence type="ECO:0000313" key="3">
    <source>
        <dbReference type="EMBL" id="RPA82076.1"/>
    </source>
</evidence>
<dbReference type="PROSITE" id="PS50181">
    <property type="entry name" value="FBOX"/>
    <property type="match status" value="1"/>
</dbReference>
<gene>
    <name evidence="3" type="ORF">BJ508DRAFT_414337</name>
</gene>
<evidence type="ECO:0000259" key="2">
    <source>
        <dbReference type="PROSITE" id="PS50181"/>
    </source>
</evidence>
<feature type="region of interest" description="Disordered" evidence="1">
    <location>
        <begin position="1"/>
        <end position="23"/>
    </location>
</feature>
<sequence>MQSEQGAWVQSMGKSSSSAPSPPSSSATYFLSLPLELRHLIYSQLTTFSLLRLSFVCRSTYIEINNEPRIIESSPGYFDDDDFIPPSYADSPFGHAIRRVTAETGGRFTPLTANNVGQLGYVEEVVDFKSCCGCRRFCDHCWKVRVRDNGYTAQSLSYNRGGLEKWIRYLRYREKVMDGHYGAAETDWICDTCWRWGGFKEWGSFGKLWC</sequence>
<reference evidence="3 4" key="1">
    <citation type="journal article" date="2018" name="Nat. Ecol. Evol.">
        <title>Pezizomycetes genomes reveal the molecular basis of ectomycorrhizal truffle lifestyle.</title>
        <authorList>
            <person name="Murat C."/>
            <person name="Payen T."/>
            <person name="Noel B."/>
            <person name="Kuo A."/>
            <person name="Morin E."/>
            <person name="Chen J."/>
            <person name="Kohler A."/>
            <person name="Krizsan K."/>
            <person name="Balestrini R."/>
            <person name="Da Silva C."/>
            <person name="Montanini B."/>
            <person name="Hainaut M."/>
            <person name="Levati E."/>
            <person name="Barry K.W."/>
            <person name="Belfiori B."/>
            <person name="Cichocki N."/>
            <person name="Clum A."/>
            <person name="Dockter R.B."/>
            <person name="Fauchery L."/>
            <person name="Guy J."/>
            <person name="Iotti M."/>
            <person name="Le Tacon F."/>
            <person name="Lindquist E.A."/>
            <person name="Lipzen A."/>
            <person name="Malagnac F."/>
            <person name="Mello A."/>
            <person name="Molinier V."/>
            <person name="Miyauchi S."/>
            <person name="Poulain J."/>
            <person name="Riccioni C."/>
            <person name="Rubini A."/>
            <person name="Sitrit Y."/>
            <person name="Splivallo R."/>
            <person name="Traeger S."/>
            <person name="Wang M."/>
            <person name="Zifcakova L."/>
            <person name="Wipf D."/>
            <person name="Zambonelli A."/>
            <person name="Paolocci F."/>
            <person name="Nowrousian M."/>
            <person name="Ottonello S."/>
            <person name="Baldrian P."/>
            <person name="Spatafora J.W."/>
            <person name="Henrissat B."/>
            <person name="Nagy L.G."/>
            <person name="Aury J.M."/>
            <person name="Wincker P."/>
            <person name="Grigoriev I.V."/>
            <person name="Bonfante P."/>
            <person name="Martin F.M."/>
        </authorList>
    </citation>
    <scope>NUCLEOTIDE SEQUENCE [LARGE SCALE GENOMIC DNA]</scope>
    <source>
        <strain evidence="3 4">RN42</strain>
    </source>
</reference>
<proteinExistence type="predicted"/>
<protein>
    <recommendedName>
        <fullName evidence="2">F-box domain-containing protein</fullName>
    </recommendedName>
</protein>
<name>A0A3N4I9F0_ASCIM</name>
<organism evidence="3 4">
    <name type="scientific">Ascobolus immersus RN42</name>
    <dbReference type="NCBI Taxonomy" id="1160509"/>
    <lineage>
        <taxon>Eukaryota</taxon>
        <taxon>Fungi</taxon>
        <taxon>Dikarya</taxon>
        <taxon>Ascomycota</taxon>
        <taxon>Pezizomycotina</taxon>
        <taxon>Pezizomycetes</taxon>
        <taxon>Pezizales</taxon>
        <taxon>Ascobolaceae</taxon>
        <taxon>Ascobolus</taxon>
    </lineage>
</organism>
<keyword evidence="4" id="KW-1185">Reference proteome</keyword>
<accession>A0A3N4I9F0</accession>
<dbReference type="AlphaFoldDB" id="A0A3N4I9F0"/>
<dbReference type="InterPro" id="IPR036047">
    <property type="entry name" value="F-box-like_dom_sf"/>
</dbReference>
<evidence type="ECO:0000256" key="1">
    <source>
        <dbReference type="SAM" id="MobiDB-lite"/>
    </source>
</evidence>